<accession>A0AAQ1HN76</accession>
<dbReference type="InterPro" id="IPR052755">
    <property type="entry name" value="Lysozyme_Inhibitor_LprI"/>
</dbReference>
<keyword evidence="3" id="KW-1185">Reference proteome</keyword>
<evidence type="ECO:0000313" key="3">
    <source>
        <dbReference type="Proteomes" id="UP000183385"/>
    </source>
</evidence>
<dbReference type="GO" id="GO:0005576">
    <property type="term" value="C:extracellular region"/>
    <property type="evidence" value="ECO:0007669"/>
    <property type="project" value="TreeGrafter"/>
</dbReference>
<name>A0AAQ1HN76_9PSED</name>
<evidence type="ECO:0000256" key="1">
    <source>
        <dbReference type="SAM" id="SignalP"/>
    </source>
</evidence>
<evidence type="ECO:0000313" key="2">
    <source>
        <dbReference type="EMBL" id="SFC95009.1"/>
    </source>
</evidence>
<protein>
    <recommendedName>
        <fullName evidence="4">Lysozyme inhibitor LprI N-terminal domain-containing protein</fullName>
    </recommendedName>
</protein>
<dbReference type="EMBL" id="FOLS01000013">
    <property type="protein sequence ID" value="SFC95009.1"/>
    <property type="molecule type" value="Genomic_DNA"/>
</dbReference>
<feature type="chain" id="PRO_5042825112" description="Lysozyme inhibitor LprI N-terminal domain-containing protein" evidence="1">
    <location>
        <begin position="26"/>
        <end position="116"/>
    </location>
</feature>
<proteinExistence type="predicted"/>
<comment type="caution">
    <text evidence="2">The sequence shown here is derived from an EMBL/GenBank/DDBJ whole genome shotgun (WGS) entry which is preliminary data.</text>
</comment>
<sequence length="116" mass="12747">MKVWHAAMAWGAACALAAAALPAGAASFDCKKARHADEKAICADRQLSELDVQMATTYRLLSGLFAMGMRGNMGDAQLAWLDQRRACGRDKACLKQRYQERLDALQKIYDGIDKPL</sequence>
<dbReference type="PANTHER" id="PTHR37549:SF1">
    <property type="entry name" value="LIPOPROTEIN LPRI"/>
    <property type="match status" value="1"/>
</dbReference>
<dbReference type="Proteomes" id="UP000183385">
    <property type="component" value="Unassembled WGS sequence"/>
</dbReference>
<evidence type="ECO:0008006" key="4">
    <source>
        <dbReference type="Google" id="ProtNLM"/>
    </source>
</evidence>
<keyword evidence="1" id="KW-0732">Signal</keyword>
<reference evidence="2 3" key="1">
    <citation type="submission" date="2016-10" db="EMBL/GenBank/DDBJ databases">
        <authorList>
            <person name="Varghese N."/>
            <person name="Submissions S."/>
        </authorList>
    </citation>
    <scope>NUCLEOTIDE SEQUENCE [LARGE SCALE GENOMIC DNA]</scope>
    <source>
        <strain evidence="2 3">LMG 18378</strain>
    </source>
</reference>
<organism evidence="2 3">
    <name type="scientific">Pseudomonas citronellolis</name>
    <dbReference type="NCBI Taxonomy" id="53408"/>
    <lineage>
        <taxon>Bacteria</taxon>
        <taxon>Pseudomonadati</taxon>
        <taxon>Pseudomonadota</taxon>
        <taxon>Gammaproteobacteria</taxon>
        <taxon>Pseudomonadales</taxon>
        <taxon>Pseudomonadaceae</taxon>
        <taxon>Pseudomonas</taxon>
    </lineage>
</organism>
<dbReference type="PANTHER" id="PTHR37549">
    <property type="entry name" value="LIPOPROTEIN LPRI"/>
    <property type="match status" value="1"/>
</dbReference>
<feature type="signal peptide" evidence="1">
    <location>
        <begin position="1"/>
        <end position="25"/>
    </location>
</feature>
<gene>
    <name evidence="2" type="ORF">SAMN05216577_11375</name>
</gene>
<dbReference type="AlphaFoldDB" id="A0AAQ1HN76"/>